<dbReference type="PANTHER" id="PTHR28097:SF1">
    <property type="entry name" value="PHEROMONE A FACTOR RECEPTOR"/>
    <property type="match status" value="1"/>
</dbReference>
<keyword evidence="9" id="KW-0807">Transducer</keyword>
<protein>
    <recommendedName>
        <fullName evidence="13">Fungal pheromone STE3G-protein-coupled receptor</fullName>
    </recommendedName>
</protein>
<dbReference type="InParanoid" id="A0A2T3B6Y0"/>
<evidence type="ECO:0000256" key="10">
    <source>
        <dbReference type="SAM" id="Phobius"/>
    </source>
</evidence>
<keyword evidence="3" id="KW-0589">Pheromone response</keyword>
<dbReference type="GO" id="GO:0000750">
    <property type="term" value="P:pheromone-dependent signal transduction involved in conjugation with cellular fusion"/>
    <property type="evidence" value="ECO:0007669"/>
    <property type="project" value="TreeGrafter"/>
</dbReference>
<keyword evidence="7 10" id="KW-0472">Membrane</keyword>
<feature type="transmembrane region" description="Helical" evidence="10">
    <location>
        <begin position="6"/>
        <end position="23"/>
    </location>
</feature>
<reference evidence="11 12" key="1">
    <citation type="journal article" date="2018" name="New Phytol.">
        <title>Comparative genomics and transcriptomics depict ericoid mycorrhizal fungi as versatile saprotrophs and plant mutualists.</title>
        <authorList>
            <person name="Martino E."/>
            <person name="Morin E."/>
            <person name="Grelet G.A."/>
            <person name="Kuo A."/>
            <person name="Kohler A."/>
            <person name="Daghino S."/>
            <person name="Barry K.W."/>
            <person name="Cichocki N."/>
            <person name="Clum A."/>
            <person name="Dockter R.B."/>
            <person name="Hainaut M."/>
            <person name="Kuo R.C."/>
            <person name="LaButti K."/>
            <person name="Lindahl B.D."/>
            <person name="Lindquist E.A."/>
            <person name="Lipzen A."/>
            <person name="Khouja H.R."/>
            <person name="Magnuson J."/>
            <person name="Murat C."/>
            <person name="Ohm R.A."/>
            <person name="Singer S.W."/>
            <person name="Spatafora J.W."/>
            <person name="Wang M."/>
            <person name="Veneault-Fourrey C."/>
            <person name="Henrissat B."/>
            <person name="Grigoriev I.V."/>
            <person name="Martin F.M."/>
            <person name="Perotto S."/>
        </authorList>
    </citation>
    <scope>NUCLEOTIDE SEQUENCE [LARGE SCALE GENOMIC DNA]</scope>
    <source>
        <strain evidence="11 12">ATCC 22711</strain>
    </source>
</reference>
<organism evidence="11 12">
    <name type="scientific">Amorphotheca resinae ATCC 22711</name>
    <dbReference type="NCBI Taxonomy" id="857342"/>
    <lineage>
        <taxon>Eukaryota</taxon>
        <taxon>Fungi</taxon>
        <taxon>Dikarya</taxon>
        <taxon>Ascomycota</taxon>
        <taxon>Pezizomycotina</taxon>
        <taxon>Leotiomycetes</taxon>
        <taxon>Helotiales</taxon>
        <taxon>Amorphothecaceae</taxon>
        <taxon>Amorphotheca</taxon>
    </lineage>
</organism>
<keyword evidence="5 10" id="KW-1133">Transmembrane helix</keyword>
<feature type="transmembrane region" description="Helical" evidence="10">
    <location>
        <begin position="163"/>
        <end position="184"/>
    </location>
</feature>
<dbReference type="STRING" id="857342.A0A2T3B6Y0"/>
<feature type="transmembrane region" description="Helical" evidence="10">
    <location>
        <begin position="113"/>
        <end position="134"/>
    </location>
</feature>
<dbReference type="Proteomes" id="UP000241818">
    <property type="component" value="Unassembled WGS sequence"/>
</dbReference>
<evidence type="ECO:0000256" key="4">
    <source>
        <dbReference type="ARBA" id="ARBA00022692"/>
    </source>
</evidence>
<keyword evidence="6" id="KW-0297">G-protein coupled receptor</keyword>
<feature type="transmembrane region" description="Helical" evidence="10">
    <location>
        <begin position="205"/>
        <end position="229"/>
    </location>
</feature>
<accession>A0A2T3B6Y0</accession>
<dbReference type="InterPro" id="IPR001499">
    <property type="entry name" value="GPCR_STE3"/>
</dbReference>
<gene>
    <name evidence="11" type="ORF">M430DRAFT_74854</name>
</gene>
<dbReference type="EMBL" id="KZ679009">
    <property type="protein sequence ID" value="PSS22506.1"/>
    <property type="molecule type" value="Genomic_DNA"/>
</dbReference>
<keyword evidence="12" id="KW-1185">Reference proteome</keyword>
<evidence type="ECO:0000256" key="5">
    <source>
        <dbReference type="ARBA" id="ARBA00022989"/>
    </source>
</evidence>
<evidence type="ECO:0000256" key="3">
    <source>
        <dbReference type="ARBA" id="ARBA00022507"/>
    </source>
</evidence>
<evidence type="ECO:0000256" key="1">
    <source>
        <dbReference type="ARBA" id="ARBA00004141"/>
    </source>
</evidence>
<dbReference type="Pfam" id="PF02076">
    <property type="entry name" value="STE3"/>
    <property type="match status" value="1"/>
</dbReference>
<dbReference type="PANTHER" id="PTHR28097">
    <property type="entry name" value="PHEROMONE A FACTOR RECEPTOR"/>
    <property type="match status" value="1"/>
</dbReference>
<feature type="transmembrane region" description="Helical" evidence="10">
    <location>
        <begin position="30"/>
        <end position="52"/>
    </location>
</feature>
<feature type="non-terminal residue" evidence="11">
    <location>
        <position position="308"/>
    </location>
</feature>
<feature type="non-terminal residue" evidence="11">
    <location>
        <position position="1"/>
    </location>
</feature>
<dbReference type="OrthoDB" id="2874149at2759"/>
<evidence type="ECO:0000256" key="8">
    <source>
        <dbReference type="ARBA" id="ARBA00023170"/>
    </source>
</evidence>
<comment type="subcellular location">
    <subcellularLocation>
        <location evidence="1">Membrane</location>
        <topology evidence="1">Multi-pass membrane protein</topology>
    </subcellularLocation>
</comment>
<keyword evidence="8" id="KW-0675">Receptor</keyword>
<dbReference type="RefSeq" id="XP_024722661.1">
    <property type="nucleotide sequence ID" value="XM_024869548.1"/>
</dbReference>
<proteinExistence type="inferred from homology"/>
<dbReference type="AlphaFoldDB" id="A0A2T3B6Y0"/>
<dbReference type="GO" id="GO:0004932">
    <property type="term" value="F:mating-type factor pheromone receptor activity"/>
    <property type="evidence" value="ECO:0007669"/>
    <property type="project" value="InterPro"/>
</dbReference>
<sequence length="308" mass="35110">AILLPIFAALSIAIVYVPFVLLLRVKKVAACTMVIVVAVVNFLTFINAILWPNDNIAAWFTGVGVCDIEVQIRTPMSTLLATSMAYLTKDLAMAMDTDNPRLVESRAQRRRRLWVELTFCFAIPILQMALYYIVQANRFAIVTVYGCVDSVDSSWPTVVIRAIWPPLFALLNCYYAILVIYRLYKHRGMLSKTLSSTGSGLSAQRFLKLFFMASSFLLIYLPVTLYFFYLNLPIPFTPYSWSRLHAPESWDPIVFYTTATFPRTQYNGWVGVAMGFLCFIFYGMNNEAIDIYKSWSIKLGFATLFPRL</sequence>
<comment type="similarity">
    <text evidence="2">Belongs to the G-protein coupled receptor 4 family.</text>
</comment>
<dbReference type="CDD" id="cd14966">
    <property type="entry name" value="7tmD_STE3"/>
    <property type="match status" value="1"/>
</dbReference>
<evidence type="ECO:0008006" key="13">
    <source>
        <dbReference type="Google" id="ProtNLM"/>
    </source>
</evidence>
<evidence type="ECO:0000313" key="12">
    <source>
        <dbReference type="Proteomes" id="UP000241818"/>
    </source>
</evidence>
<feature type="transmembrane region" description="Helical" evidence="10">
    <location>
        <begin position="266"/>
        <end position="284"/>
    </location>
</feature>
<keyword evidence="4 10" id="KW-0812">Transmembrane</keyword>
<evidence type="ECO:0000256" key="9">
    <source>
        <dbReference type="ARBA" id="ARBA00023224"/>
    </source>
</evidence>
<dbReference type="GeneID" id="36577629"/>
<evidence type="ECO:0000313" key="11">
    <source>
        <dbReference type="EMBL" id="PSS22506.1"/>
    </source>
</evidence>
<name>A0A2T3B6Y0_AMORE</name>
<evidence type="ECO:0000256" key="6">
    <source>
        <dbReference type="ARBA" id="ARBA00023040"/>
    </source>
</evidence>
<dbReference type="PRINTS" id="PR00899">
    <property type="entry name" value="GPCRSTE3"/>
</dbReference>
<dbReference type="GO" id="GO:0005886">
    <property type="term" value="C:plasma membrane"/>
    <property type="evidence" value="ECO:0007669"/>
    <property type="project" value="TreeGrafter"/>
</dbReference>
<dbReference type="FunCoup" id="A0A2T3B6Y0">
    <property type="interactions" value="68"/>
</dbReference>
<evidence type="ECO:0000256" key="7">
    <source>
        <dbReference type="ARBA" id="ARBA00023136"/>
    </source>
</evidence>
<evidence type="ECO:0000256" key="2">
    <source>
        <dbReference type="ARBA" id="ARBA00011085"/>
    </source>
</evidence>